<evidence type="ECO:0000256" key="1">
    <source>
        <dbReference type="SAM" id="MobiDB-lite"/>
    </source>
</evidence>
<dbReference type="InterPro" id="IPR028045">
    <property type="entry name" value="HROB"/>
</dbReference>
<proteinExistence type="predicted"/>
<dbReference type="PANTHER" id="PTHR14523">
    <property type="entry name" value="UNCHARACTERIZED PROTEIN C17ORF53 HOMOLOG"/>
    <property type="match status" value="1"/>
</dbReference>
<sequence length="421" mass="45527">MEADHPWETLDIDDCGLPSLLRPCNHKPLKSTPPFPLISQSLSPTSNSSLPSSPNLIPGPAGAVQAAMLRKLHYNNNSSCIGEDPVPTQEYIRRAVVDPAAAADDDFSRDPWLFALEFIRREGLVDNGGTIGTPLSWIKTEPKLANRKVAQVVAIIKSCTANGLGDLMVTLKDPTGTIDASIHGKVLVDGRFAKDITVGTVLILQKVSVFSPMCSARYLNITLNNVVKAIPKDTEPLSELNHTSRVISTANGIGNTKETWNQQKVSSLSPDRNANIMDNLGQTGYMRRRVLNDNGNEADATLGSRCCVNGRNRSQNGSAGKEPSTSQVITNGMEKAALLAGINGLEENVVVKKQPGSQNVVGRDNHLKSKQSSGDPNLFGIANERESVTIDADKERRDVPISRGSLPQWTDEQLDELCSFD</sequence>
<dbReference type="Pfam" id="PF15072">
    <property type="entry name" value="HROB"/>
    <property type="match status" value="1"/>
</dbReference>
<keyword evidence="4" id="KW-1185">Reference proteome</keyword>
<name>A0A5D2K5D2_GOSTO</name>
<dbReference type="GO" id="GO:0000725">
    <property type="term" value="P:recombinational repair"/>
    <property type="evidence" value="ECO:0007669"/>
    <property type="project" value="InterPro"/>
</dbReference>
<dbReference type="PANTHER" id="PTHR14523:SF1">
    <property type="entry name" value="HOMOLOGOUS RECOMBINATION OB-FOLD PROTEIN"/>
    <property type="match status" value="1"/>
</dbReference>
<feature type="region of interest" description="Disordered" evidence="1">
    <location>
        <begin position="356"/>
        <end position="379"/>
    </location>
</feature>
<feature type="domain" description="Homologous recombination OB-fold protein OB-fold" evidence="2">
    <location>
        <begin position="147"/>
        <end position="232"/>
    </location>
</feature>
<reference evidence="3 4" key="1">
    <citation type="submission" date="2019-07" db="EMBL/GenBank/DDBJ databases">
        <title>WGS assembly of Gossypium tomentosum.</title>
        <authorList>
            <person name="Chen Z.J."/>
            <person name="Sreedasyam A."/>
            <person name="Ando A."/>
            <person name="Song Q."/>
            <person name="De L."/>
            <person name="Hulse-Kemp A."/>
            <person name="Ding M."/>
            <person name="Ye W."/>
            <person name="Kirkbride R."/>
            <person name="Jenkins J."/>
            <person name="Plott C."/>
            <person name="Lovell J."/>
            <person name="Lin Y.-M."/>
            <person name="Vaughn R."/>
            <person name="Liu B."/>
            <person name="Li W."/>
            <person name="Simpson S."/>
            <person name="Scheffler B."/>
            <person name="Saski C."/>
            <person name="Grover C."/>
            <person name="Hu G."/>
            <person name="Conover J."/>
            <person name="Carlson J."/>
            <person name="Shu S."/>
            <person name="Boston L."/>
            <person name="Williams M."/>
            <person name="Peterson D."/>
            <person name="Mcgee K."/>
            <person name="Jones D."/>
            <person name="Wendel J."/>
            <person name="Stelly D."/>
            <person name="Grimwood J."/>
            <person name="Schmutz J."/>
        </authorList>
    </citation>
    <scope>NUCLEOTIDE SEQUENCE [LARGE SCALE GENOMIC DNA]</scope>
    <source>
        <strain evidence="3">7179.01</strain>
    </source>
</reference>
<evidence type="ECO:0000313" key="3">
    <source>
        <dbReference type="EMBL" id="TYH61735.1"/>
    </source>
</evidence>
<dbReference type="EMBL" id="CM017629">
    <property type="protein sequence ID" value="TYH61735.1"/>
    <property type="molecule type" value="Genomic_DNA"/>
</dbReference>
<gene>
    <name evidence="3" type="ORF">ES332_D07G072700v1</name>
</gene>
<evidence type="ECO:0000313" key="4">
    <source>
        <dbReference type="Proteomes" id="UP000322667"/>
    </source>
</evidence>
<dbReference type="Proteomes" id="UP000322667">
    <property type="component" value="Chromosome D07"/>
</dbReference>
<organism evidence="3 4">
    <name type="scientific">Gossypium tomentosum</name>
    <name type="common">Hawaiian cotton</name>
    <name type="synonym">Gossypium sandvicense</name>
    <dbReference type="NCBI Taxonomy" id="34277"/>
    <lineage>
        <taxon>Eukaryota</taxon>
        <taxon>Viridiplantae</taxon>
        <taxon>Streptophyta</taxon>
        <taxon>Embryophyta</taxon>
        <taxon>Tracheophyta</taxon>
        <taxon>Spermatophyta</taxon>
        <taxon>Magnoliopsida</taxon>
        <taxon>eudicotyledons</taxon>
        <taxon>Gunneridae</taxon>
        <taxon>Pentapetalae</taxon>
        <taxon>rosids</taxon>
        <taxon>malvids</taxon>
        <taxon>Malvales</taxon>
        <taxon>Malvaceae</taxon>
        <taxon>Malvoideae</taxon>
        <taxon>Gossypium</taxon>
    </lineage>
</organism>
<evidence type="ECO:0000259" key="2">
    <source>
        <dbReference type="Pfam" id="PF15072"/>
    </source>
</evidence>
<dbReference type="AlphaFoldDB" id="A0A5D2K5D2"/>
<accession>A0A5D2K5D2</accession>
<protein>
    <recommendedName>
        <fullName evidence="2">Homologous recombination OB-fold protein OB-fold domain-containing protein</fullName>
    </recommendedName>
</protein>
<dbReference type="InterPro" id="IPR058570">
    <property type="entry name" value="HROB_OB"/>
</dbReference>